<name>A0A0F9Q0R5_9ZZZZ</name>
<keyword evidence="1" id="KW-0812">Transmembrane</keyword>
<gene>
    <name evidence="2" type="ORF">LCGC14_1073050</name>
</gene>
<evidence type="ECO:0000256" key="1">
    <source>
        <dbReference type="SAM" id="Phobius"/>
    </source>
</evidence>
<organism evidence="2">
    <name type="scientific">marine sediment metagenome</name>
    <dbReference type="NCBI Taxonomy" id="412755"/>
    <lineage>
        <taxon>unclassified sequences</taxon>
        <taxon>metagenomes</taxon>
        <taxon>ecological metagenomes</taxon>
    </lineage>
</organism>
<keyword evidence="1" id="KW-1133">Transmembrane helix</keyword>
<dbReference type="AlphaFoldDB" id="A0A0F9Q0R5"/>
<comment type="caution">
    <text evidence="2">The sequence shown here is derived from an EMBL/GenBank/DDBJ whole genome shotgun (WGS) entry which is preliminary data.</text>
</comment>
<protein>
    <submittedName>
        <fullName evidence="2">Uncharacterized protein</fullName>
    </submittedName>
</protein>
<feature type="transmembrane region" description="Helical" evidence="1">
    <location>
        <begin position="32"/>
        <end position="51"/>
    </location>
</feature>
<keyword evidence="1" id="KW-0472">Membrane</keyword>
<dbReference type="EMBL" id="LAZR01004637">
    <property type="protein sequence ID" value="KKN06846.1"/>
    <property type="molecule type" value="Genomic_DNA"/>
</dbReference>
<sequence length="101" mass="11601">MLLVWWFLIVSLVFVIGAVVLAMFSDFEEESLMALIIVGIIGLIITGCIGIRTKKSIITRDLINNKFKTNYTVEEIFWSEEAIKNMLEGTLERKEIDINFK</sequence>
<accession>A0A0F9Q0R5</accession>
<reference evidence="2" key="1">
    <citation type="journal article" date="2015" name="Nature">
        <title>Complex archaea that bridge the gap between prokaryotes and eukaryotes.</title>
        <authorList>
            <person name="Spang A."/>
            <person name="Saw J.H."/>
            <person name="Jorgensen S.L."/>
            <person name="Zaremba-Niedzwiedzka K."/>
            <person name="Martijn J."/>
            <person name="Lind A.E."/>
            <person name="van Eijk R."/>
            <person name="Schleper C."/>
            <person name="Guy L."/>
            <person name="Ettema T.J."/>
        </authorList>
    </citation>
    <scope>NUCLEOTIDE SEQUENCE</scope>
</reference>
<proteinExistence type="predicted"/>
<evidence type="ECO:0000313" key="2">
    <source>
        <dbReference type="EMBL" id="KKN06846.1"/>
    </source>
</evidence>